<feature type="region of interest" description="Disordered" evidence="10">
    <location>
        <begin position="279"/>
        <end position="303"/>
    </location>
</feature>
<dbReference type="GO" id="GO:0035735">
    <property type="term" value="P:intraciliary transport involved in cilium assembly"/>
    <property type="evidence" value="ECO:0007669"/>
    <property type="project" value="TreeGrafter"/>
</dbReference>
<feature type="region of interest" description="Disordered" evidence="10">
    <location>
        <begin position="563"/>
        <end position="584"/>
    </location>
</feature>
<feature type="compositionally biased region" description="Polar residues" evidence="10">
    <location>
        <begin position="15"/>
        <end position="27"/>
    </location>
</feature>
<evidence type="ECO:0000256" key="4">
    <source>
        <dbReference type="ARBA" id="ARBA00022490"/>
    </source>
</evidence>
<evidence type="ECO:0000256" key="8">
    <source>
        <dbReference type="ARBA" id="ARBA00023212"/>
    </source>
</evidence>
<dbReference type="InterPro" id="IPR021622">
    <property type="entry name" value="Afadin/alpha-actinin-bd"/>
</dbReference>
<feature type="region of interest" description="Disordered" evidence="10">
    <location>
        <begin position="1"/>
        <end position="27"/>
    </location>
</feature>
<dbReference type="PANTHER" id="PTHR46507">
    <property type="entry name" value="AFADIN- AND ALPHA-ACTININ-BINDING PROTEIN"/>
    <property type="match status" value="1"/>
</dbReference>
<dbReference type="Pfam" id="PF11559">
    <property type="entry name" value="ADIP"/>
    <property type="match status" value="1"/>
</dbReference>
<proteinExistence type="inferred from homology"/>
<dbReference type="GO" id="GO:0005912">
    <property type="term" value="C:adherens junction"/>
    <property type="evidence" value="ECO:0007669"/>
    <property type="project" value="UniProtKB-SubCell"/>
</dbReference>
<dbReference type="OrthoDB" id="312015at2759"/>
<feature type="compositionally biased region" description="Basic and acidic residues" evidence="10">
    <location>
        <begin position="1"/>
        <end position="14"/>
    </location>
</feature>
<sequence length="584" mass="67606">MPESSLVKDVRSSSESRTSPMRQFSQSPLPLHRNPYVLSAFCTEHNVKECLSHLNQEVLPLGLPPVWAESGGSSELNVVAVLNCMYDLIQLHHKGLRTLENMEVEQLKSSSNVECLQLTTTRLKEQLEVSKRENTGLLERERQLQLKVKSLQNCLKNEKEEVQKLQNIIASRATQYNHEMKRKEREFNKLKERLNQLLVDKKEKKQAIDVLHSIGRADGKRSLWKTEKTEAKHEGEMYKTLLSDYDTRQRELVLENAELRKVLQQMKKDMVSILSSRKAALKSDKHDHSGLQNASEEDEEEVFDSSKESVELSCVHAREKLTNSIRLQWRRLKNHVERLDSQVSLAQIGERKNTDAVPRETHEEEMDRLKLEIQQCKDFIQSQQQLLQQQLSCPCDEEAAPLLNDCFMLQEKNRLREEWKTIEEQRTIFERERRNFTEAAIRLSHERKAFEEDRAMWLKHQFLNLSPFTDTKKSALSKSKSAFLISAETDPSAALPLDNVMKCHSDRASPTPRSVSLTSSSTADLYRTFCLIPENSSTKPKRKNGQAEESSIHFSENVPIQYKHWNDSEEHSSNVLFEDKNSSI</sequence>
<evidence type="ECO:0000256" key="9">
    <source>
        <dbReference type="SAM" id="Coils"/>
    </source>
</evidence>
<keyword evidence="7 9" id="KW-0175">Coiled coil</keyword>
<evidence type="ECO:0000256" key="1">
    <source>
        <dbReference type="ARBA" id="ARBA00004536"/>
    </source>
</evidence>
<protein>
    <submittedName>
        <fullName evidence="12">Afadin- and alpha-actinin-binding protein-like isoform X1</fullName>
    </submittedName>
</protein>
<evidence type="ECO:0000256" key="3">
    <source>
        <dbReference type="ARBA" id="ARBA00009291"/>
    </source>
</evidence>
<accession>A0A6P7HW28</accession>
<evidence type="ECO:0000256" key="6">
    <source>
        <dbReference type="ARBA" id="ARBA00022949"/>
    </source>
</evidence>
<organism evidence="11 12">
    <name type="scientific">Parambassis ranga</name>
    <name type="common">Indian glassy fish</name>
    <dbReference type="NCBI Taxonomy" id="210632"/>
    <lineage>
        <taxon>Eukaryota</taxon>
        <taxon>Metazoa</taxon>
        <taxon>Chordata</taxon>
        <taxon>Craniata</taxon>
        <taxon>Vertebrata</taxon>
        <taxon>Euteleostomi</taxon>
        <taxon>Actinopterygii</taxon>
        <taxon>Neopterygii</taxon>
        <taxon>Teleostei</taxon>
        <taxon>Neoteleostei</taxon>
        <taxon>Acanthomorphata</taxon>
        <taxon>Ovalentaria</taxon>
        <taxon>Ambassidae</taxon>
        <taxon>Parambassis</taxon>
    </lineage>
</organism>
<dbReference type="InParanoid" id="A0A6P7HW28"/>
<reference evidence="12" key="1">
    <citation type="submission" date="2025-08" db="UniProtKB">
        <authorList>
            <consortium name="RefSeq"/>
        </authorList>
    </citation>
    <scope>IDENTIFICATION</scope>
</reference>
<keyword evidence="8" id="KW-0206">Cytoskeleton</keyword>
<evidence type="ECO:0000313" key="11">
    <source>
        <dbReference type="Proteomes" id="UP000515145"/>
    </source>
</evidence>
<feature type="coiled-coil region" evidence="9">
    <location>
        <begin position="141"/>
        <end position="207"/>
    </location>
</feature>
<evidence type="ECO:0000256" key="10">
    <source>
        <dbReference type="SAM" id="MobiDB-lite"/>
    </source>
</evidence>
<dbReference type="GO" id="GO:0036064">
    <property type="term" value="C:ciliary basal body"/>
    <property type="evidence" value="ECO:0007669"/>
    <property type="project" value="TreeGrafter"/>
</dbReference>
<keyword evidence="5" id="KW-0130">Cell adhesion</keyword>
<comment type="similarity">
    <text evidence="3">Belongs to the ADIP family.</text>
</comment>
<dbReference type="PANTHER" id="PTHR46507:SF2">
    <property type="entry name" value="AFADIN- AND ALPHA-ACTININ-BINDING PROTEIN"/>
    <property type="match status" value="1"/>
</dbReference>
<evidence type="ECO:0000256" key="2">
    <source>
        <dbReference type="ARBA" id="ARBA00004607"/>
    </source>
</evidence>
<dbReference type="GO" id="GO:0007155">
    <property type="term" value="P:cell adhesion"/>
    <property type="evidence" value="ECO:0007669"/>
    <property type="project" value="UniProtKB-KW"/>
</dbReference>
<comment type="subcellular location">
    <subcellularLocation>
        <location evidence="1">Cell junction</location>
        <location evidence="1">Adherens junction</location>
    </subcellularLocation>
    <subcellularLocation>
        <location evidence="2">Cytoplasm</location>
        <location evidence="2">Cytoskeleton</location>
        <location evidence="2">Microtubule organizing center</location>
        <location evidence="2">Centrosome</location>
        <location evidence="2">Centriolar satellite</location>
    </subcellularLocation>
</comment>
<gene>
    <name evidence="12" type="primary">LOC114434762</name>
</gene>
<keyword evidence="11" id="KW-1185">Reference proteome</keyword>
<dbReference type="Proteomes" id="UP000515145">
    <property type="component" value="Chromosome 4"/>
</dbReference>
<evidence type="ECO:0000256" key="5">
    <source>
        <dbReference type="ARBA" id="ARBA00022889"/>
    </source>
</evidence>
<evidence type="ECO:0000313" key="12">
    <source>
        <dbReference type="RefSeq" id="XP_028259945.1"/>
    </source>
</evidence>
<feature type="region of interest" description="Disordered" evidence="10">
    <location>
        <begin position="536"/>
        <end position="555"/>
    </location>
</feature>
<keyword evidence="6" id="KW-0965">Cell junction</keyword>
<name>A0A6P7HW28_9TELE</name>
<dbReference type="RefSeq" id="XP_028259945.1">
    <property type="nucleotide sequence ID" value="XM_028404144.1"/>
</dbReference>
<feature type="compositionally biased region" description="Basic and acidic residues" evidence="10">
    <location>
        <begin position="564"/>
        <end position="584"/>
    </location>
</feature>
<dbReference type="AlphaFoldDB" id="A0A6P7HW28"/>
<dbReference type="GO" id="GO:0034451">
    <property type="term" value="C:centriolar satellite"/>
    <property type="evidence" value="ECO:0007669"/>
    <property type="project" value="UniProtKB-SubCell"/>
</dbReference>
<keyword evidence="4" id="KW-0963">Cytoplasm</keyword>
<dbReference type="GeneID" id="114434762"/>
<dbReference type="InterPro" id="IPR052300">
    <property type="entry name" value="Adhesion_Centrosome_assoc"/>
</dbReference>
<evidence type="ECO:0000256" key="7">
    <source>
        <dbReference type="ARBA" id="ARBA00023054"/>
    </source>
</evidence>